<keyword evidence="1" id="KW-1133">Transmembrane helix</keyword>
<dbReference type="InParanoid" id="G4Q388"/>
<keyword evidence="1" id="KW-0472">Membrane</keyword>
<sequence>MTMKSFCLTLSAFFVALGTLTAGLFYIPVGVSKCFPMQSLINCLAGVLIGPKKAAIVAFLIALLRNLLGTGSLLAFPGSIVGAYLAGMFFTRTKKEGASLLGEMIGTGLVAALIASFMSTYLMGKTVPFYFFVIPFGMSALGGALLAGLIMKSPLMTAVKKRLEK</sequence>
<dbReference type="eggNOG" id="COG4732">
    <property type="taxonomic scope" value="Bacteria"/>
</dbReference>
<dbReference type="PATRIC" id="fig|568816.4.peg.1631"/>
<dbReference type="AlphaFoldDB" id="G4Q388"/>
<protein>
    <recommendedName>
        <fullName evidence="4">Protein ThiW</fullName>
    </recommendedName>
</protein>
<dbReference type="Proteomes" id="UP000007093">
    <property type="component" value="Chromosome"/>
</dbReference>
<dbReference type="STRING" id="568816.Acin_1680"/>
<accession>G4Q388</accession>
<dbReference type="Gene3D" id="1.10.1760.20">
    <property type="match status" value="1"/>
</dbReference>
<dbReference type="EMBL" id="CP003058">
    <property type="protein sequence ID" value="AEQ22894.1"/>
    <property type="molecule type" value="Genomic_DNA"/>
</dbReference>
<dbReference type="KEGG" id="ain:Acin_1680"/>
<feature type="transmembrane region" description="Helical" evidence="1">
    <location>
        <begin position="98"/>
        <end position="123"/>
    </location>
</feature>
<gene>
    <name evidence="2" type="ordered locus">Acin_1680</name>
</gene>
<evidence type="ECO:0008006" key="4">
    <source>
        <dbReference type="Google" id="ProtNLM"/>
    </source>
</evidence>
<keyword evidence="3" id="KW-1185">Reference proteome</keyword>
<evidence type="ECO:0000256" key="1">
    <source>
        <dbReference type="SAM" id="Phobius"/>
    </source>
</evidence>
<keyword evidence="1" id="KW-0812">Transmembrane</keyword>
<evidence type="ECO:0000313" key="3">
    <source>
        <dbReference type="Proteomes" id="UP000007093"/>
    </source>
</evidence>
<name>G4Q388_ACIIR</name>
<organism evidence="2 3">
    <name type="scientific">Acidaminococcus intestini (strain RyC-MR95)</name>
    <dbReference type="NCBI Taxonomy" id="568816"/>
    <lineage>
        <taxon>Bacteria</taxon>
        <taxon>Bacillati</taxon>
        <taxon>Bacillota</taxon>
        <taxon>Negativicutes</taxon>
        <taxon>Acidaminococcales</taxon>
        <taxon>Acidaminococcaceae</taxon>
        <taxon>Acidaminococcus</taxon>
    </lineage>
</organism>
<feature type="transmembrane region" description="Helical" evidence="1">
    <location>
        <begin position="129"/>
        <end position="151"/>
    </location>
</feature>
<dbReference type="HOGENOM" id="CLU_100509_0_1_9"/>
<dbReference type="InterPro" id="IPR012652">
    <property type="entry name" value="ThiW"/>
</dbReference>
<dbReference type="PIRSF" id="PIRSF024534">
    <property type="entry name" value="ThiW"/>
    <property type="match status" value="1"/>
</dbReference>
<evidence type="ECO:0000313" key="2">
    <source>
        <dbReference type="EMBL" id="AEQ22894.1"/>
    </source>
</evidence>
<feature type="transmembrane region" description="Helical" evidence="1">
    <location>
        <begin position="56"/>
        <end position="86"/>
    </location>
</feature>
<proteinExistence type="predicted"/>
<dbReference type="NCBIfam" id="TIGR02359">
    <property type="entry name" value="thiW"/>
    <property type="match status" value="1"/>
</dbReference>
<reference evidence="2 3" key="1">
    <citation type="journal article" date="2011" name="J. Bacteriol.">
        <title>Complete genome sequence of Acidaminococcus intestini RYC-MR95, a Gram-negative bacterium from the phylum Firmicutes.</title>
        <authorList>
            <person name="D'Auria G."/>
            <person name="Galan J.C."/>
            <person name="Rodriguez-Alcayna M."/>
            <person name="Moya A."/>
            <person name="Baquero F."/>
            <person name="Latorre A."/>
        </authorList>
    </citation>
    <scope>NUCLEOTIDE SEQUENCE [LARGE SCALE GENOMIC DNA]</scope>
    <source>
        <strain evidence="2 3">RyC-MR95</strain>
    </source>
</reference>
<dbReference type="Pfam" id="PF09512">
    <property type="entry name" value="ThiW"/>
    <property type="match status" value="1"/>
</dbReference>